<dbReference type="Proteomes" id="UP000191518">
    <property type="component" value="Unassembled WGS sequence"/>
</dbReference>
<reference evidence="5" key="1">
    <citation type="journal article" date="2017" name="Nat. Microbiol.">
        <title>Global analysis of biosynthetic gene clusters reveals vast potential of secondary metabolite production in Penicillium species.</title>
        <authorList>
            <person name="Nielsen J.C."/>
            <person name="Grijseels S."/>
            <person name="Prigent S."/>
            <person name="Ji B."/>
            <person name="Dainat J."/>
            <person name="Nielsen K.F."/>
            <person name="Frisvad J.C."/>
            <person name="Workman M."/>
            <person name="Nielsen J."/>
        </authorList>
    </citation>
    <scope>NUCLEOTIDE SEQUENCE [LARGE SCALE GENOMIC DNA]</scope>
    <source>
        <strain evidence="5">IBT 29486</strain>
    </source>
</reference>
<feature type="region of interest" description="Disordered" evidence="1">
    <location>
        <begin position="67"/>
        <end position="109"/>
    </location>
</feature>
<organism evidence="4 5">
    <name type="scientific">Penicillium vulpinum</name>
    <dbReference type="NCBI Taxonomy" id="29845"/>
    <lineage>
        <taxon>Eukaryota</taxon>
        <taxon>Fungi</taxon>
        <taxon>Dikarya</taxon>
        <taxon>Ascomycota</taxon>
        <taxon>Pezizomycotina</taxon>
        <taxon>Eurotiomycetes</taxon>
        <taxon>Eurotiomycetidae</taxon>
        <taxon>Eurotiales</taxon>
        <taxon>Aspergillaceae</taxon>
        <taxon>Penicillium</taxon>
    </lineage>
</organism>
<feature type="transmembrane region" description="Helical" evidence="2">
    <location>
        <begin position="153"/>
        <end position="174"/>
    </location>
</feature>
<evidence type="ECO:0000256" key="3">
    <source>
        <dbReference type="SAM" id="SignalP"/>
    </source>
</evidence>
<proteinExistence type="predicted"/>
<sequence length="181" mass="20275">MAGKLALVFILMHLIHALTLPTPYENTIASNSLASANTLNKRYYFPETLPDQDELEAMLKETAMREAGFVPSSNPPSKLQPESKHKIMETETETELQLSLPNPDPAIGTDAAVKQDRYAHQNTKPKKSKSKSHSHSHLKDSIVDAFESDDYPIYWPPFGFFVISAAIVCFFTILRGIRAKK</sequence>
<feature type="region of interest" description="Disordered" evidence="1">
    <location>
        <begin position="116"/>
        <end position="135"/>
    </location>
</feature>
<keyword evidence="3" id="KW-0732">Signal</keyword>
<evidence type="ECO:0000256" key="1">
    <source>
        <dbReference type="SAM" id="MobiDB-lite"/>
    </source>
</evidence>
<feature type="chain" id="PRO_5010710493" description="Protein BIG1" evidence="3">
    <location>
        <begin position="18"/>
        <end position="181"/>
    </location>
</feature>
<accession>A0A1V6RK56</accession>
<dbReference type="EMBL" id="MDYP01000040">
    <property type="protein sequence ID" value="OQE02175.1"/>
    <property type="molecule type" value="Genomic_DNA"/>
</dbReference>
<evidence type="ECO:0000313" key="5">
    <source>
        <dbReference type="Proteomes" id="UP000191518"/>
    </source>
</evidence>
<keyword evidence="5" id="KW-1185">Reference proteome</keyword>
<evidence type="ECO:0000256" key="2">
    <source>
        <dbReference type="SAM" id="Phobius"/>
    </source>
</evidence>
<evidence type="ECO:0008006" key="6">
    <source>
        <dbReference type="Google" id="ProtNLM"/>
    </source>
</evidence>
<keyword evidence="2" id="KW-1133">Transmembrane helix</keyword>
<evidence type="ECO:0000313" key="4">
    <source>
        <dbReference type="EMBL" id="OQE02175.1"/>
    </source>
</evidence>
<dbReference type="AlphaFoldDB" id="A0A1V6RK56"/>
<keyword evidence="2" id="KW-0472">Membrane</keyword>
<feature type="signal peptide" evidence="3">
    <location>
        <begin position="1"/>
        <end position="17"/>
    </location>
</feature>
<dbReference type="OrthoDB" id="4364385at2759"/>
<name>A0A1V6RK56_9EURO</name>
<gene>
    <name evidence="4" type="ORF">PENVUL_c040G04519</name>
</gene>
<feature type="compositionally biased region" description="Basic residues" evidence="1">
    <location>
        <begin position="123"/>
        <end position="135"/>
    </location>
</feature>
<comment type="caution">
    <text evidence="4">The sequence shown here is derived from an EMBL/GenBank/DDBJ whole genome shotgun (WGS) entry which is preliminary data.</text>
</comment>
<protein>
    <recommendedName>
        <fullName evidence="6">Protein BIG1</fullName>
    </recommendedName>
</protein>
<keyword evidence="2" id="KW-0812">Transmembrane</keyword>